<dbReference type="GO" id="GO:0008270">
    <property type="term" value="F:zinc ion binding"/>
    <property type="evidence" value="ECO:0007669"/>
    <property type="project" value="UniProtKB-KW"/>
</dbReference>
<feature type="compositionally biased region" description="Pro residues" evidence="5">
    <location>
        <begin position="167"/>
        <end position="179"/>
    </location>
</feature>
<feature type="region of interest" description="Disordered" evidence="5">
    <location>
        <begin position="135"/>
        <end position="189"/>
    </location>
</feature>
<reference evidence="6" key="2">
    <citation type="submission" date="2021-10" db="EMBL/GenBank/DDBJ databases">
        <title>Phylogenomics reveals ancestral predisposition of the termite-cultivated fungus Termitomyces towards a domesticated lifestyle.</title>
        <authorList>
            <person name="Auxier B."/>
            <person name="Grum-Grzhimaylo A."/>
            <person name="Cardenas M.E."/>
            <person name="Lodge J.D."/>
            <person name="Laessoe T."/>
            <person name="Pedersen O."/>
            <person name="Smith M.E."/>
            <person name="Kuyper T.W."/>
            <person name="Franco-Molano E.A."/>
            <person name="Baroni T.J."/>
            <person name="Aanen D.K."/>
        </authorList>
    </citation>
    <scope>NUCLEOTIDE SEQUENCE</scope>
    <source>
        <strain evidence="6">D49</strain>
    </source>
</reference>
<evidence type="ECO:0000256" key="3">
    <source>
        <dbReference type="ARBA" id="ARBA00022771"/>
    </source>
</evidence>
<keyword evidence="7" id="KW-1185">Reference proteome</keyword>
<evidence type="ECO:0000256" key="2">
    <source>
        <dbReference type="ARBA" id="ARBA00022737"/>
    </source>
</evidence>
<dbReference type="PANTHER" id="PTHR23057:SF0">
    <property type="entry name" value="JUXTAPOSED WITH ANOTHER ZINC FINGER PROTEIN 1"/>
    <property type="match status" value="1"/>
</dbReference>
<dbReference type="AlphaFoldDB" id="A0A9P7K2T2"/>
<keyword evidence="4" id="KW-0862">Zinc</keyword>
<keyword evidence="1" id="KW-0479">Metal-binding</keyword>
<evidence type="ECO:0000256" key="1">
    <source>
        <dbReference type="ARBA" id="ARBA00022723"/>
    </source>
</evidence>
<protein>
    <recommendedName>
        <fullName evidence="8">C2H2-type domain-containing protein</fullName>
    </recommendedName>
</protein>
<feature type="compositionally biased region" description="Low complexity" evidence="5">
    <location>
        <begin position="135"/>
        <end position="166"/>
    </location>
</feature>
<dbReference type="PANTHER" id="PTHR23057">
    <property type="entry name" value="JUXTAPOSED WITH ANOTHER ZINC FINGER PROTEIN 1"/>
    <property type="match status" value="1"/>
</dbReference>
<dbReference type="GO" id="GO:0005634">
    <property type="term" value="C:nucleus"/>
    <property type="evidence" value="ECO:0007669"/>
    <property type="project" value="TreeGrafter"/>
</dbReference>
<evidence type="ECO:0000313" key="6">
    <source>
        <dbReference type="EMBL" id="KAG5634469.1"/>
    </source>
</evidence>
<dbReference type="EMBL" id="JABCKI010006397">
    <property type="protein sequence ID" value="KAG5634469.1"/>
    <property type="molecule type" value="Genomic_DNA"/>
</dbReference>
<dbReference type="Proteomes" id="UP000717328">
    <property type="component" value="Unassembled WGS sequence"/>
</dbReference>
<gene>
    <name evidence="6" type="ORF">H0H81_001843</name>
</gene>
<dbReference type="InterPro" id="IPR051580">
    <property type="entry name" value="ZnF-Chromatin_assoc"/>
</dbReference>
<evidence type="ECO:0000256" key="5">
    <source>
        <dbReference type="SAM" id="MobiDB-lite"/>
    </source>
</evidence>
<evidence type="ECO:0000313" key="7">
    <source>
        <dbReference type="Proteomes" id="UP000717328"/>
    </source>
</evidence>
<dbReference type="OrthoDB" id="3269380at2759"/>
<reference evidence="6" key="1">
    <citation type="submission" date="2021-02" db="EMBL/GenBank/DDBJ databases">
        <authorList>
            <person name="Nieuwenhuis M."/>
            <person name="Van De Peppel L.J.J."/>
        </authorList>
    </citation>
    <scope>NUCLEOTIDE SEQUENCE</scope>
    <source>
        <strain evidence="6">D49</strain>
    </source>
</reference>
<organism evidence="6 7">
    <name type="scientific">Sphagnurus paluster</name>
    <dbReference type="NCBI Taxonomy" id="117069"/>
    <lineage>
        <taxon>Eukaryota</taxon>
        <taxon>Fungi</taxon>
        <taxon>Dikarya</taxon>
        <taxon>Basidiomycota</taxon>
        <taxon>Agaricomycotina</taxon>
        <taxon>Agaricomycetes</taxon>
        <taxon>Agaricomycetidae</taxon>
        <taxon>Agaricales</taxon>
        <taxon>Tricholomatineae</taxon>
        <taxon>Lyophyllaceae</taxon>
        <taxon>Sphagnurus</taxon>
    </lineage>
</organism>
<accession>A0A9P7K2T2</accession>
<keyword evidence="3" id="KW-0863">Zinc-finger</keyword>
<keyword evidence="2" id="KW-0677">Repeat</keyword>
<proteinExistence type="predicted"/>
<name>A0A9P7K2T2_9AGAR</name>
<evidence type="ECO:0008006" key="8">
    <source>
        <dbReference type="Google" id="ProtNLM"/>
    </source>
</evidence>
<comment type="caution">
    <text evidence="6">The sequence shown here is derived from an EMBL/GenBank/DDBJ whole genome shotgun (WGS) entry which is preliminary data.</text>
</comment>
<evidence type="ECO:0000256" key="4">
    <source>
        <dbReference type="ARBA" id="ARBA00022833"/>
    </source>
</evidence>
<sequence>MSSHHYPSLSDLDRDLNTVSSIERAYCANFSCCGISLPDLHALFEHFESPAHVHLHALSLKPLSTYILPAPTPAPSALPATPATATPTPVHTLWAVPAQPPPPAVSVYQADAYALAEYPTYEQCFRAAASSVNSSASSSSSSSSSSNSSSSSSTSTSTSSSSSPEPESSPSPAPAPVPGSGPGAPQSLSTLFADSIMPLLCSPLSSAPSSPPYDVSPPPYTAQDQDQYAYQDGYHQGHTAPRRAGAGCARRRGKVDLAGVPLAARRRSKRMHPCPTPGCVKTYLNPNGLKYHREKGTCSIEVVVAAARAEPGIEERRVAVHHPQPARACVPEALVQWDGVAEAA</sequence>